<dbReference type="AlphaFoldDB" id="A0A5J9U380"/>
<sequence>MPFPNTAAVAGPAEGPITGAHASFGVHYSTAGIRPRCAQFRSSNSLSKVTAGQEKLWVQVEVFASPRGSMIISN</sequence>
<accession>A0A5J9U380</accession>
<proteinExistence type="predicted"/>
<dbReference type="Gramene" id="TVU17590">
    <property type="protein sequence ID" value="TVU17590"/>
    <property type="gene ID" value="EJB05_33634"/>
</dbReference>
<gene>
    <name evidence="1" type="ORF">EJB05_33634</name>
</gene>
<organism evidence="1 2">
    <name type="scientific">Eragrostis curvula</name>
    <name type="common">weeping love grass</name>
    <dbReference type="NCBI Taxonomy" id="38414"/>
    <lineage>
        <taxon>Eukaryota</taxon>
        <taxon>Viridiplantae</taxon>
        <taxon>Streptophyta</taxon>
        <taxon>Embryophyta</taxon>
        <taxon>Tracheophyta</taxon>
        <taxon>Spermatophyta</taxon>
        <taxon>Magnoliopsida</taxon>
        <taxon>Liliopsida</taxon>
        <taxon>Poales</taxon>
        <taxon>Poaceae</taxon>
        <taxon>PACMAD clade</taxon>
        <taxon>Chloridoideae</taxon>
        <taxon>Eragrostideae</taxon>
        <taxon>Eragrostidinae</taxon>
        <taxon>Eragrostis</taxon>
    </lineage>
</organism>
<dbReference type="EMBL" id="RWGY01000029">
    <property type="protein sequence ID" value="TVU17590.1"/>
    <property type="molecule type" value="Genomic_DNA"/>
</dbReference>
<evidence type="ECO:0000313" key="1">
    <source>
        <dbReference type="EMBL" id="TVU17590.1"/>
    </source>
</evidence>
<protein>
    <submittedName>
        <fullName evidence="1">Uncharacterized protein</fullName>
    </submittedName>
</protein>
<feature type="non-terminal residue" evidence="1">
    <location>
        <position position="1"/>
    </location>
</feature>
<comment type="caution">
    <text evidence="1">The sequence shown here is derived from an EMBL/GenBank/DDBJ whole genome shotgun (WGS) entry which is preliminary data.</text>
</comment>
<name>A0A5J9U380_9POAL</name>
<reference evidence="1 2" key="1">
    <citation type="journal article" date="2019" name="Sci. Rep.">
        <title>A high-quality genome of Eragrostis curvula grass provides insights into Poaceae evolution and supports new strategies to enhance forage quality.</title>
        <authorList>
            <person name="Carballo J."/>
            <person name="Santos B.A.C.M."/>
            <person name="Zappacosta D."/>
            <person name="Garbus I."/>
            <person name="Selva J.P."/>
            <person name="Gallo C.A."/>
            <person name="Diaz A."/>
            <person name="Albertini E."/>
            <person name="Caccamo M."/>
            <person name="Echenique V."/>
        </authorList>
    </citation>
    <scope>NUCLEOTIDE SEQUENCE [LARGE SCALE GENOMIC DNA]</scope>
    <source>
        <strain evidence="2">cv. Victoria</strain>
        <tissue evidence="1">Leaf</tissue>
    </source>
</reference>
<keyword evidence="2" id="KW-1185">Reference proteome</keyword>
<evidence type="ECO:0000313" key="2">
    <source>
        <dbReference type="Proteomes" id="UP000324897"/>
    </source>
</evidence>
<dbReference type="Proteomes" id="UP000324897">
    <property type="component" value="Chromosome 7"/>
</dbReference>